<dbReference type="GO" id="GO:0005829">
    <property type="term" value="C:cytosol"/>
    <property type="evidence" value="ECO:0007669"/>
    <property type="project" value="TreeGrafter"/>
</dbReference>
<dbReference type="InterPro" id="IPR006056">
    <property type="entry name" value="RidA"/>
</dbReference>
<dbReference type="PANTHER" id="PTHR11803">
    <property type="entry name" value="2-IMINOBUTANOATE/2-IMINOPROPANOATE DEAMINASE RIDA"/>
    <property type="match status" value="1"/>
</dbReference>
<reference evidence="2 3" key="1">
    <citation type="journal article" date="2015" name="Microbiome">
        <title>Genomic resolution of linkages in carbon, nitrogen, and sulfur cycling among widespread estuary sediment bacteria.</title>
        <authorList>
            <person name="Baker B.J."/>
            <person name="Lazar C.S."/>
            <person name="Teske A.P."/>
            <person name="Dick G.J."/>
        </authorList>
    </citation>
    <scope>NUCLEOTIDE SEQUENCE [LARGE SCALE GENOMIC DNA]</scope>
    <source>
        <strain evidence="2">SM1_77</strain>
    </source>
</reference>
<comment type="caution">
    <text evidence="2">The sequence shown here is derived from an EMBL/GenBank/DDBJ whole genome shotgun (WGS) entry which is preliminary data.</text>
</comment>
<dbReference type="EMBL" id="LJVE01000002">
    <property type="protein sequence ID" value="KPL15942.1"/>
    <property type="molecule type" value="Genomic_DNA"/>
</dbReference>
<evidence type="ECO:0000313" key="2">
    <source>
        <dbReference type="EMBL" id="KPL15942.1"/>
    </source>
</evidence>
<dbReference type="InterPro" id="IPR035959">
    <property type="entry name" value="RutC-like_sf"/>
</dbReference>
<evidence type="ECO:0000256" key="1">
    <source>
        <dbReference type="ARBA" id="ARBA00010552"/>
    </source>
</evidence>
<dbReference type="Pfam" id="PF01042">
    <property type="entry name" value="Ribonuc_L-PSP"/>
    <property type="match status" value="1"/>
</dbReference>
<accession>A0A0S8K1S5</accession>
<dbReference type="Gene3D" id="3.30.1330.40">
    <property type="entry name" value="RutC-like"/>
    <property type="match status" value="1"/>
</dbReference>
<evidence type="ECO:0008006" key="4">
    <source>
        <dbReference type="Google" id="ProtNLM"/>
    </source>
</evidence>
<organism evidence="2 3">
    <name type="scientific">candidate division WOR_3 bacterium SM1_77</name>
    <dbReference type="NCBI Taxonomy" id="1703778"/>
    <lineage>
        <taxon>Bacteria</taxon>
        <taxon>Bacteria division WOR-3</taxon>
    </lineage>
</organism>
<dbReference type="FunFam" id="3.30.1330.40:FF:000001">
    <property type="entry name" value="L-PSP family endoribonuclease"/>
    <property type="match status" value="1"/>
</dbReference>
<proteinExistence type="inferred from homology"/>
<gene>
    <name evidence="2" type="ORF">AMJ74_00365</name>
</gene>
<dbReference type="InterPro" id="IPR006175">
    <property type="entry name" value="YjgF/YER057c/UK114"/>
</dbReference>
<dbReference type="Proteomes" id="UP000050975">
    <property type="component" value="Unassembled WGS sequence"/>
</dbReference>
<dbReference type="GO" id="GO:0019239">
    <property type="term" value="F:deaminase activity"/>
    <property type="evidence" value="ECO:0007669"/>
    <property type="project" value="TreeGrafter"/>
</dbReference>
<dbReference type="PANTHER" id="PTHR11803:SF39">
    <property type="entry name" value="2-IMINOBUTANOATE_2-IMINOPROPANOATE DEAMINASE"/>
    <property type="match status" value="1"/>
</dbReference>
<dbReference type="PATRIC" id="fig|1703778.3.peg.1187"/>
<comment type="similarity">
    <text evidence="1">Belongs to the RutC family.</text>
</comment>
<dbReference type="NCBIfam" id="TIGR00004">
    <property type="entry name" value="Rid family detoxifying hydrolase"/>
    <property type="match status" value="1"/>
</dbReference>
<name>A0A0S8K1S5_UNCW3</name>
<sequence>MKEVIKTTDAPEAIGPYSQAIVAGNFIFTAGQIALTPDTNTLVQGNVAVQAEQVLKNLKAIIETAGADLSSVVKTTVYLTKPEDFAPMNEIYGSYFKSDPPARVTVFVNSLPKGALVEIDAVAQL</sequence>
<evidence type="ECO:0000313" key="3">
    <source>
        <dbReference type="Proteomes" id="UP000050975"/>
    </source>
</evidence>
<protein>
    <recommendedName>
        <fullName evidence="4">Reactive intermediate/imine deaminase</fullName>
    </recommendedName>
</protein>
<dbReference type="AlphaFoldDB" id="A0A0S8K1S5"/>
<dbReference type="CDD" id="cd00448">
    <property type="entry name" value="YjgF_YER057c_UK114_family"/>
    <property type="match status" value="1"/>
</dbReference>
<dbReference type="SUPFAM" id="SSF55298">
    <property type="entry name" value="YjgF-like"/>
    <property type="match status" value="1"/>
</dbReference>